<keyword evidence="1" id="KW-0472">Membrane</keyword>
<proteinExistence type="predicted"/>
<evidence type="ECO:0000313" key="3">
    <source>
        <dbReference type="Proteomes" id="UP000737018"/>
    </source>
</evidence>
<keyword evidence="3" id="KW-1185">Reference proteome</keyword>
<evidence type="ECO:0000313" key="2">
    <source>
        <dbReference type="EMBL" id="KAF3955610.1"/>
    </source>
</evidence>
<sequence length="72" mass="8293">MLVVLSQESISCAGLMRPAHTRFSEVPLVHLLGLAYPKIRLPSSNLFLYFGTRLYFLPLIEYNIIMNYILAY</sequence>
<dbReference type="AlphaFoldDB" id="A0A8J4QSX9"/>
<gene>
    <name evidence="2" type="ORF">CMV_019181</name>
</gene>
<dbReference type="Proteomes" id="UP000737018">
    <property type="component" value="Unassembled WGS sequence"/>
</dbReference>
<evidence type="ECO:0000256" key="1">
    <source>
        <dbReference type="SAM" id="Phobius"/>
    </source>
</evidence>
<reference evidence="2" key="1">
    <citation type="submission" date="2020-03" db="EMBL/GenBank/DDBJ databases">
        <title>Castanea mollissima Vanexum genome sequencing.</title>
        <authorList>
            <person name="Staton M."/>
        </authorList>
    </citation>
    <scope>NUCLEOTIDE SEQUENCE</scope>
    <source>
        <tissue evidence="2">Leaf</tissue>
    </source>
</reference>
<name>A0A8J4QSX9_9ROSI</name>
<organism evidence="2 3">
    <name type="scientific">Castanea mollissima</name>
    <name type="common">Chinese chestnut</name>
    <dbReference type="NCBI Taxonomy" id="60419"/>
    <lineage>
        <taxon>Eukaryota</taxon>
        <taxon>Viridiplantae</taxon>
        <taxon>Streptophyta</taxon>
        <taxon>Embryophyta</taxon>
        <taxon>Tracheophyta</taxon>
        <taxon>Spermatophyta</taxon>
        <taxon>Magnoliopsida</taxon>
        <taxon>eudicotyledons</taxon>
        <taxon>Gunneridae</taxon>
        <taxon>Pentapetalae</taxon>
        <taxon>rosids</taxon>
        <taxon>fabids</taxon>
        <taxon>Fagales</taxon>
        <taxon>Fagaceae</taxon>
        <taxon>Castanea</taxon>
    </lineage>
</organism>
<accession>A0A8J4QSX9</accession>
<comment type="caution">
    <text evidence="2">The sequence shown here is derived from an EMBL/GenBank/DDBJ whole genome shotgun (WGS) entry which is preliminary data.</text>
</comment>
<keyword evidence="1" id="KW-1133">Transmembrane helix</keyword>
<feature type="transmembrane region" description="Helical" evidence="1">
    <location>
        <begin position="46"/>
        <end position="70"/>
    </location>
</feature>
<dbReference type="EMBL" id="JRKL02003323">
    <property type="protein sequence ID" value="KAF3955610.1"/>
    <property type="molecule type" value="Genomic_DNA"/>
</dbReference>
<protein>
    <submittedName>
        <fullName evidence="2">Uncharacterized protein</fullName>
    </submittedName>
</protein>
<keyword evidence="1" id="KW-0812">Transmembrane</keyword>